<dbReference type="PANTHER" id="PTHR43630">
    <property type="entry name" value="POLY-BETA-1,6-N-ACETYL-D-GLUCOSAMINE SYNTHASE"/>
    <property type="match status" value="1"/>
</dbReference>
<keyword evidence="4" id="KW-0808">Transferase</keyword>
<dbReference type="GO" id="GO:0016740">
    <property type="term" value="F:transferase activity"/>
    <property type="evidence" value="ECO:0007669"/>
    <property type="project" value="UniProtKB-KW"/>
</dbReference>
<reference evidence="4 5" key="1">
    <citation type="submission" date="2019-06" db="EMBL/GenBank/DDBJ databases">
        <title>Whole genome shotgun sequence of Flavobacterium flevense NBRC 14960.</title>
        <authorList>
            <person name="Hosoyama A."/>
            <person name="Uohara A."/>
            <person name="Ohji S."/>
            <person name="Ichikawa N."/>
        </authorList>
    </citation>
    <scope>NUCLEOTIDE SEQUENCE [LARGE SCALE GENOMIC DNA]</scope>
    <source>
        <strain evidence="4 5">NBRC 14960</strain>
    </source>
</reference>
<dbReference type="Pfam" id="PF00535">
    <property type="entry name" value="Glycos_transf_2"/>
    <property type="match status" value="1"/>
</dbReference>
<feature type="domain" description="Glycosyltransferase 2-like" evidence="3">
    <location>
        <begin position="3"/>
        <end position="120"/>
    </location>
</feature>
<evidence type="ECO:0000256" key="1">
    <source>
        <dbReference type="ARBA" id="ARBA00038494"/>
    </source>
</evidence>
<evidence type="ECO:0000256" key="2">
    <source>
        <dbReference type="SAM" id="Phobius"/>
    </source>
</evidence>
<keyword evidence="2" id="KW-0812">Transmembrane</keyword>
<comment type="caution">
    <text evidence="4">The sequence shown here is derived from an EMBL/GenBank/DDBJ whole genome shotgun (WGS) entry which is preliminary data.</text>
</comment>
<dbReference type="STRING" id="983.SAMN05443543_108162"/>
<sequence length="259" mass="29989">MISVVIRNKNEVQSLESILNILHKVYAHDIDEIIVVDNNSTDHSIKVASRFNCKIINIDSFTYGKATNLGISKAKNNLVLLLSAHAVPIGNSFFKNSIQTFESNPSLAGIRYINSYANYLRAIENDFQVKDGLSFGLMTACAMVNKKVWNKFKFDENLVFSEDKEWSDRVLKAGYGILDFNETFFYHVQRNKEGILNRYKNETIAHYQLHQLKYPNVFKILLSFIKTLFWILPINFMGKMVYEMKLLKVKIEINKLLQK</sequence>
<comment type="similarity">
    <text evidence="1">Belongs to the glycosyltransferase 2 family. WaaE/KdtX subfamily.</text>
</comment>
<feature type="transmembrane region" description="Helical" evidence="2">
    <location>
        <begin position="217"/>
        <end position="238"/>
    </location>
</feature>
<organism evidence="4 5">
    <name type="scientific">Flavobacterium flevense</name>
    <dbReference type="NCBI Taxonomy" id="983"/>
    <lineage>
        <taxon>Bacteria</taxon>
        <taxon>Pseudomonadati</taxon>
        <taxon>Bacteroidota</taxon>
        <taxon>Flavobacteriia</taxon>
        <taxon>Flavobacteriales</taxon>
        <taxon>Flavobacteriaceae</taxon>
        <taxon>Flavobacterium</taxon>
    </lineage>
</organism>
<name>A0A4Y4B3P6_9FLAO</name>
<dbReference type="InterPro" id="IPR001173">
    <property type="entry name" value="Glyco_trans_2-like"/>
</dbReference>
<dbReference type="EMBL" id="BJNP01000055">
    <property type="protein sequence ID" value="GEC73667.1"/>
    <property type="molecule type" value="Genomic_DNA"/>
</dbReference>
<dbReference type="Proteomes" id="UP000316775">
    <property type="component" value="Unassembled WGS sequence"/>
</dbReference>
<evidence type="ECO:0000259" key="3">
    <source>
        <dbReference type="Pfam" id="PF00535"/>
    </source>
</evidence>
<dbReference type="OrthoDB" id="9771846at2"/>
<dbReference type="PANTHER" id="PTHR43630:SF2">
    <property type="entry name" value="GLYCOSYLTRANSFERASE"/>
    <property type="match status" value="1"/>
</dbReference>
<gene>
    <name evidence="4" type="ORF">FFL01_32060</name>
</gene>
<dbReference type="SUPFAM" id="SSF53448">
    <property type="entry name" value="Nucleotide-diphospho-sugar transferases"/>
    <property type="match status" value="1"/>
</dbReference>
<keyword evidence="2" id="KW-1133">Transmembrane helix</keyword>
<proteinExistence type="inferred from homology"/>
<dbReference type="AlphaFoldDB" id="A0A4Y4B3P6"/>
<evidence type="ECO:0000313" key="4">
    <source>
        <dbReference type="EMBL" id="GEC73667.1"/>
    </source>
</evidence>
<keyword evidence="5" id="KW-1185">Reference proteome</keyword>
<dbReference type="Gene3D" id="3.90.550.10">
    <property type="entry name" value="Spore Coat Polysaccharide Biosynthesis Protein SpsA, Chain A"/>
    <property type="match status" value="1"/>
</dbReference>
<accession>A0A4Y4B3P6</accession>
<evidence type="ECO:0000313" key="5">
    <source>
        <dbReference type="Proteomes" id="UP000316775"/>
    </source>
</evidence>
<dbReference type="InterPro" id="IPR029044">
    <property type="entry name" value="Nucleotide-diphossugar_trans"/>
</dbReference>
<dbReference type="RefSeq" id="WP_073246050.1">
    <property type="nucleotide sequence ID" value="NZ_BJNP01000055.1"/>
</dbReference>
<protein>
    <submittedName>
        <fullName evidence="4">Glycosyl transferase family 2</fullName>
    </submittedName>
</protein>
<keyword evidence="2" id="KW-0472">Membrane</keyword>